<keyword evidence="4" id="KW-0808">Transferase</keyword>
<dbReference type="Pfam" id="PF02518">
    <property type="entry name" value="HATPase_c"/>
    <property type="match status" value="1"/>
</dbReference>
<comment type="catalytic activity">
    <reaction evidence="1">
        <text>ATP + protein L-histidine = ADP + protein N-phospho-L-histidine.</text>
        <dbReference type="EC" id="2.7.13.3"/>
    </reaction>
</comment>
<evidence type="ECO:0000256" key="4">
    <source>
        <dbReference type="ARBA" id="ARBA00022679"/>
    </source>
</evidence>
<feature type="domain" description="Histidine kinase" evidence="8">
    <location>
        <begin position="5"/>
        <end position="200"/>
    </location>
</feature>
<keyword evidence="5" id="KW-0547">Nucleotide-binding</keyword>
<dbReference type="InterPro" id="IPR036890">
    <property type="entry name" value="HATPase_C_sf"/>
</dbReference>
<name>A0A7G9YEX1_9EURY</name>
<dbReference type="InterPro" id="IPR011495">
    <property type="entry name" value="Sig_transdc_His_kin_sub2_dim/P"/>
</dbReference>
<dbReference type="PANTHER" id="PTHR41523">
    <property type="entry name" value="TWO-COMPONENT SYSTEM SENSOR PROTEIN"/>
    <property type="match status" value="1"/>
</dbReference>
<evidence type="ECO:0000313" key="9">
    <source>
        <dbReference type="EMBL" id="QNO46555.1"/>
    </source>
</evidence>
<dbReference type="EMBL" id="MT631199">
    <property type="protein sequence ID" value="QNO46555.1"/>
    <property type="molecule type" value="Genomic_DNA"/>
</dbReference>
<dbReference type="Gene3D" id="3.30.565.10">
    <property type="entry name" value="Histidine kinase-like ATPase, C-terminal domain"/>
    <property type="match status" value="1"/>
</dbReference>
<sequence length="214" mass="23407">MLMHEIHHRVKNNLQVVSSLLSMQARTTRNKEAIGVLSKSQSRINTMALIHTQLYGSGDLSELNMKEFVGTLSGQLFQSYPAADTKITHIIHVTDRKFPVSAGLHVGLIINELLSNAIEHAFGERKDGKIEVGLTATDRGRVSLRVSDDGVGLPPGFDIDKTRSLGLHLVKILVEDQLQGTLEVISDGGVTFNMKFDIEGNGGSSYGEDKNTNR</sequence>
<evidence type="ECO:0000259" key="8">
    <source>
        <dbReference type="PROSITE" id="PS50109"/>
    </source>
</evidence>
<evidence type="ECO:0000256" key="2">
    <source>
        <dbReference type="ARBA" id="ARBA00012438"/>
    </source>
</evidence>
<evidence type="ECO:0000256" key="5">
    <source>
        <dbReference type="ARBA" id="ARBA00022741"/>
    </source>
</evidence>
<dbReference type="EC" id="2.7.13.3" evidence="2"/>
<dbReference type="PROSITE" id="PS50109">
    <property type="entry name" value="HIS_KIN"/>
    <property type="match status" value="1"/>
</dbReference>
<dbReference type="SMART" id="SM00387">
    <property type="entry name" value="HATPase_c"/>
    <property type="match status" value="1"/>
</dbReference>
<dbReference type="GO" id="GO:0005524">
    <property type="term" value="F:ATP binding"/>
    <property type="evidence" value="ECO:0007669"/>
    <property type="project" value="UniProtKB-KW"/>
</dbReference>
<dbReference type="InterPro" id="IPR005467">
    <property type="entry name" value="His_kinase_dom"/>
</dbReference>
<accession>A0A7G9YEX1</accession>
<evidence type="ECO:0000256" key="6">
    <source>
        <dbReference type="ARBA" id="ARBA00022777"/>
    </source>
</evidence>
<gene>
    <name evidence="9" type="ORF">BHHJPBMP_00001</name>
</gene>
<dbReference type="Gene3D" id="3.30.450.20">
    <property type="entry name" value="PAS domain"/>
    <property type="match status" value="1"/>
</dbReference>
<dbReference type="AlphaFoldDB" id="A0A7G9YEX1"/>
<dbReference type="GO" id="GO:0004673">
    <property type="term" value="F:protein histidine kinase activity"/>
    <property type="evidence" value="ECO:0007669"/>
    <property type="project" value="UniProtKB-EC"/>
</dbReference>
<keyword evidence="6" id="KW-0418">Kinase</keyword>
<reference evidence="9" key="1">
    <citation type="submission" date="2020-06" db="EMBL/GenBank/DDBJ databases">
        <title>Unique genomic features of the anaerobic methanotrophic archaea.</title>
        <authorList>
            <person name="Chadwick G.L."/>
            <person name="Skennerton C.T."/>
            <person name="Laso-Perez R."/>
            <person name="Leu A.O."/>
            <person name="Speth D.R."/>
            <person name="Yu H."/>
            <person name="Morgan-Lang C."/>
            <person name="Hatzenpichler R."/>
            <person name="Goudeau D."/>
            <person name="Malmstrom R."/>
            <person name="Brazelton W.J."/>
            <person name="Woyke T."/>
            <person name="Hallam S.J."/>
            <person name="Tyson G.W."/>
            <person name="Wegener G."/>
            <person name="Boetius A."/>
            <person name="Orphan V."/>
        </authorList>
    </citation>
    <scope>NUCLEOTIDE SEQUENCE</scope>
</reference>
<dbReference type="SUPFAM" id="SSF55874">
    <property type="entry name" value="ATPase domain of HSP90 chaperone/DNA topoisomerase II/histidine kinase"/>
    <property type="match status" value="1"/>
</dbReference>
<keyword evidence="3" id="KW-0597">Phosphoprotein</keyword>
<organism evidence="9">
    <name type="scientific">Candidatus Methanogaster sp. ANME-2c ERB4</name>
    <dbReference type="NCBI Taxonomy" id="2759911"/>
    <lineage>
        <taxon>Archaea</taxon>
        <taxon>Methanobacteriati</taxon>
        <taxon>Methanobacteriota</taxon>
        <taxon>Stenosarchaea group</taxon>
        <taxon>Methanomicrobia</taxon>
        <taxon>Methanosarcinales</taxon>
        <taxon>ANME-2 cluster</taxon>
        <taxon>Candidatus Methanogasteraceae</taxon>
        <taxon>Candidatus Methanogaster</taxon>
    </lineage>
</organism>
<evidence type="ECO:0000256" key="1">
    <source>
        <dbReference type="ARBA" id="ARBA00000085"/>
    </source>
</evidence>
<dbReference type="Pfam" id="PF07568">
    <property type="entry name" value="HisKA_2"/>
    <property type="match status" value="1"/>
</dbReference>
<keyword evidence="7" id="KW-0067">ATP-binding</keyword>
<evidence type="ECO:0000256" key="3">
    <source>
        <dbReference type="ARBA" id="ARBA00022553"/>
    </source>
</evidence>
<dbReference type="InterPro" id="IPR003594">
    <property type="entry name" value="HATPase_dom"/>
</dbReference>
<proteinExistence type="predicted"/>
<evidence type="ECO:0000256" key="7">
    <source>
        <dbReference type="ARBA" id="ARBA00022840"/>
    </source>
</evidence>
<protein>
    <recommendedName>
        <fullName evidence="2">histidine kinase</fullName>
        <ecNumber evidence="2">2.7.13.3</ecNumber>
    </recommendedName>
</protein>
<dbReference type="PANTHER" id="PTHR41523:SF8">
    <property type="entry name" value="ETHYLENE RESPONSE SENSOR PROTEIN"/>
    <property type="match status" value="1"/>
</dbReference>